<proteinExistence type="predicted"/>
<comment type="caution">
    <text evidence="2">The sequence shown here is derived from an EMBL/GenBank/DDBJ whole genome shotgun (WGS) entry which is preliminary data.</text>
</comment>
<dbReference type="PROSITE" id="PS50943">
    <property type="entry name" value="HTH_CROC1"/>
    <property type="match status" value="1"/>
</dbReference>
<reference evidence="3" key="1">
    <citation type="journal article" date="2019" name="Int. J. Syst. Evol. Microbiol.">
        <title>The Global Catalogue of Microorganisms (GCM) 10K type strain sequencing project: providing services to taxonomists for standard genome sequencing and annotation.</title>
        <authorList>
            <consortium name="The Broad Institute Genomics Platform"/>
            <consortium name="The Broad Institute Genome Sequencing Center for Infectious Disease"/>
            <person name="Wu L."/>
            <person name="Ma J."/>
        </authorList>
    </citation>
    <scope>NUCLEOTIDE SEQUENCE [LARGE SCALE GENOMIC DNA]</scope>
    <source>
        <strain evidence="3">KCTC 42964</strain>
    </source>
</reference>
<sequence>MTPASLRDWRKRLGLTQAEAAERMGYGLRQWNSWENGRADIPTAVQLAAGYVALTQQWRFPPVMPAE</sequence>
<protein>
    <submittedName>
        <fullName evidence="2">Helix-turn-helix domain-containing protein</fullName>
    </submittedName>
</protein>
<accession>A0ABV7L2B3</accession>
<name>A0ABV7L2B3_9PROT</name>
<gene>
    <name evidence="2" type="ORF">ACFOGJ_16140</name>
</gene>
<dbReference type="RefSeq" id="WP_379902209.1">
    <property type="nucleotide sequence ID" value="NZ_JBHRTR010000028.1"/>
</dbReference>
<feature type="domain" description="HTH cro/C1-type" evidence="1">
    <location>
        <begin position="6"/>
        <end position="57"/>
    </location>
</feature>
<dbReference type="InterPro" id="IPR001387">
    <property type="entry name" value="Cro/C1-type_HTH"/>
</dbReference>
<dbReference type="Proteomes" id="UP001595528">
    <property type="component" value="Unassembled WGS sequence"/>
</dbReference>
<dbReference type="EMBL" id="JBHRTR010000028">
    <property type="protein sequence ID" value="MFC3228775.1"/>
    <property type="molecule type" value="Genomic_DNA"/>
</dbReference>
<evidence type="ECO:0000313" key="3">
    <source>
        <dbReference type="Proteomes" id="UP001595528"/>
    </source>
</evidence>
<evidence type="ECO:0000313" key="2">
    <source>
        <dbReference type="EMBL" id="MFC3228775.1"/>
    </source>
</evidence>
<evidence type="ECO:0000259" key="1">
    <source>
        <dbReference type="PROSITE" id="PS50943"/>
    </source>
</evidence>
<keyword evidence="3" id="KW-1185">Reference proteome</keyword>
<organism evidence="2 3">
    <name type="scientific">Marinibaculum pumilum</name>
    <dbReference type="NCBI Taxonomy" id="1766165"/>
    <lineage>
        <taxon>Bacteria</taxon>
        <taxon>Pseudomonadati</taxon>
        <taxon>Pseudomonadota</taxon>
        <taxon>Alphaproteobacteria</taxon>
        <taxon>Rhodospirillales</taxon>
        <taxon>Rhodospirillaceae</taxon>
        <taxon>Marinibaculum</taxon>
    </lineage>
</organism>
<dbReference type="Pfam" id="PF13560">
    <property type="entry name" value="HTH_31"/>
    <property type="match status" value="1"/>
</dbReference>
<dbReference type="InterPro" id="IPR010982">
    <property type="entry name" value="Lambda_DNA-bd_dom_sf"/>
</dbReference>
<dbReference type="SMART" id="SM00530">
    <property type="entry name" value="HTH_XRE"/>
    <property type="match status" value="1"/>
</dbReference>
<dbReference type="CDD" id="cd00093">
    <property type="entry name" value="HTH_XRE"/>
    <property type="match status" value="1"/>
</dbReference>
<dbReference type="Gene3D" id="1.10.260.40">
    <property type="entry name" value="lambda repressor-like DNA-binding domains"/>
    <property type="match status" value="1"/>
</dbReference>
<dbReference type="SUPFAM" id="SSF47413">
    <property type="entry name" value="lambda repressor-like DNA-binding domains"/>
    <property type="match status" value="1"/>
</dbReference>